<accession>A0A4Y2PIV1</accession>
<dbReference type="Proteomes" id="UP000499080">
    <property type="component" value="Unassembled WGS sequence"/>
</dbReference>
<reference evidence="1 2" key="1">
    <citation type="journal article" date="2019" name="Sci. Rep.">
        <title>Orb-weaving spider Araneus ventricosus genome elucidates the spidroin gene catalogue.</title>
        <authorList>
            <person name="Kono N."/>
            <person name="Nakamura H."/>
            <person name="Ohtoshi R."/>
            <person name="Moran D.A.P."/>
            <person name="Shinohara A."/>
            <person name="Yoshida Y."/>
            <person name="Fujiwara M."/>
            <person name="Mori M."/>
            <person name="Tomita M."/>
            <person name="Arakawa K."/>
        </authorList>
    </citation>
    <scope>NUCLEOTIDE SEQUENCE [LARGE SCALE GENOMIC DNA]</scope>
</reference>
<gene>
    <name evidence="1" type="ORF">AVEN_123682_1</name>
</gene>
<protein>
    <submittedName>
        <fullName evidence="1">Uncharacterized protein</fullName>
    </submittedName>
</protein>
<dbReference type="AlphaFoldDB" id="A0A4Y2PIV1"/>
<dbReference type="EMBL" id="BGPR01011560">
    <property type="protein sequence ID" value="GBN51895.1"/>
    <property type="molecule type" value="Genomic_DNA"/>
</dbReference>
<comment type="caution">
    <text evidence="1">The sequence shown here is derived from an EMBL/GenBank/DDBJ whole genome shotgun (WGS) entry which is preliminary data.</text>
</comment>
<sequence length="117" mass="13181">MVHLCNFMEIDGEVVWALLEIAVSPESNRPLDSWQLVMKPLPQLHQSAPQLQPPQELTHLCTKVWPMNPHSKVLFLQLQIKLGTLLFLMLLQMAVGGIELSPREPQGLEVPLVDLEG</sequence>
<name>A0A4Y2PIV1_ARAVE</name>
<organism evidence="1 2">
    <name type="scientific">Araneus ventricosus</name>
    <name type="common">Orbweaver spider</name>
    <name type="synonym">Epeira ventricosa</name>
    <dbReference type="NCBI Taxonomy" id="182803"/>
    <lineage>
        <taxon>Eukaryota</taxon>
        <taxon>Metazoa</taxon>
        <taxon>Ecdysozoa</taxon>
        <taxon>Arthropoda</taxon>
        <taxon>Chelicerata</taxon>
        <taxon>Arachnida</taxon>
        <taxon>Araneae</taxon>
        <taxon>Araneomorphae</taxon>
        <taxon>Entelegynae</taxon>
        <taxon>Araneoidea</taxon>
        <taxon>Araneidae</taxon>
        <taxon>Araneus</taxon>
    </lineage>
</organism>
<evidence type="ECO:0000313" key="1">
    <source>
        <dbReference type="EMBL" id="GBN51895.1"/>
    </source>
</evidence>
<evidence type="ECO:0000313" key="2">
    <source>
        <dbReference type="Proteomes" id="UP000499080"/>
    </source>
</evidence>
<proteinExistence type="predicted"/>
<keyword evidence="2" id="KW-1185">Reference proteome</keyword>